<keyword evidence="1" id="KW-0472">Membrane</keyword>
<evidence type="ECO:0008006" key="3">
    <source>
        <dbReference type="Google" id="ProtNLM"/>
    </source>
</evidence>
<feature type="transmembrane region" description="Helical" evidence="1">
    <location>
        <begin position="12"/>
        <end position="29"/>
    </location>
</feature>
<sequence length="379" mass="43872">MAPKLKNQTNYTNVILLLGLILVSAYLYNRYQSKQDRLSMTDNYDPIIKYLLNESDLGDVKKPILWIPVHYDYNSRNWISFGSRSSYDLNQPYLYLTVRSIIAQCSKSFHICLIDDNALSKLIPDWRINMSKVSGSTIEYARQLGIAKILYKYGGLVVPPSFVCMQDLIDLYQMAENNNKMIICETINRNITSTTSEFFPNMNFMGAPKECEVVGELVDFIQRTMKKDYTAQSEFLGEFDRWCEYRVRKNKIIKVSGKLIGTKDINDKMVLLDDLMSNEYIDFYSGAYGIYIPADEVLSRTHYEWFARMSQEQVLESRVIICKYILLATAPDAKMGVIEPLKNRPEWVGFWKVPSGAPNYGLKPEFLPDNTQKIPYPYN</sequence>
<name>A0A6C0KUI0_9ZZZZ</name>
<evidence type="ECO:0000313" key="2">
    <source>
        <dbReference type="EMBL" id="QHU21642.1"/>
    </source>
</evidence>
<accession>A0A6C0KUI0</accession>
<organism evidence="2">
    <name type="scientific">viral metagenome</name>
    <dbReference type="NCBI Taxonomy" id="1070528"/>
    <lineage>
        <taxon>unclassified sequences</taxon>
        <taxon>metagenomes</taxon>
        <taxon>organismal metagenomes</taxon>
    </lineage>
</organism>
<reference evidence="2" key="1">
    <citation type="journal article" date="2020" name="Nature">
        <title>Giant virus diversity and host interactions through global metagenomics.</title>
        <authorList>
            <person name="Schulz F."/>
            <person name="Roux S."/>
            <person name="Paez-Espino D."/>
            <person name="Jungbluth S."/>
            <person name="Walsh D.A."/>
            <person name="Denef V.J."/>
            <person name="McMahon K.D."/>
            <person name="Konstantinidis K.T."/>
            <person name="Eloe-Fadrosh E.A."/>
            <person name="Kyrpides N.C."/>
            <person name="Woyke T."/>
        </authorList>
    </citation>
    <scope>NUCLEOTIDE SEQUENCE</scope>
    <source>
        <strain evidence="2">GVMAG-S-3300013094-109</strain>
    </source>
</reference>
<evidence type="ECO:0000256" key="1">
    <source>
        <dbReference type="SAM" id="Phobius"/>
    </source>
</evidence>
<protein>
    <recommendedName>
        <fullName evidence="3">Glycosyltransferase</fullName>
    </recommendedName>
</protein>
<keyword evidence="1" id="KW-0812">Transmembrane</keyword>
<dbReference type="AlphaFoldDB" id="A0A6C0KUI0"/>
<proteinExistence type="predicted"/>
<keyword evidence="1" id="KW-1133">Transmembrane helix</keyword>
<dbReference type="EMBL" id="MN740991">
    <property type="protein sequence ID" value="QHU21642.1"/>
    <property type="molecule type" value="Genomic_DNA"/>
</dbReference>